<gene>
    <name evidence="1" type="ORF">L227DRAFT_608875</name>
</gene>
<dbReference type="Proteomes" id="UP000313359">
    <property type="component" value="Unassembled WGS sequence"/>
</dbReference>
<reference evidence="1" key="1">
    <citation type="journal article" date="2018" name="Genome Biol. Evol.">
        <title>Genomics and development of Lentinus tigrinus, a white-rot wood-decaying mushroom with dimorphic fruiting bodies.</title>
        <authorList>
            <person name="Wu B."/>
            <person name="Xu Z."/>
            <person name="Knudson A."/>
            <person name="Carlson A."/>
            <person name="Chen N."/>
            <person name="Kovaka S."/>
            <person name="LaButti K."/>
            <person name="Lipzen A."/>
            <person name="Pennachio C."/>
            <person name="Riley R."/>
            <person name="Schakwitz W."/>
            <person name="Umezawa K."/>
            <person name="Ohm R.A."/>
            <person name="Grigoriev I.V."/>
            <person name="Nagy L.G."/>
            <person name="Gibbons J."/>
            <person name="Hibbett D."/>
        </authorList>
    </citation>
    <scope>NUCLEOTIDE SEQUENCE [LARGE SCALE GENOMIC DNA]</scope>
    <source>
        <strain evidence="1">ALCF2SS1-6</strain>
    </source>
</reference>
<name>A0A5C2SI65_9APHY</name>
<protein>
    <recommendedName>
        <fullName evidence="3">MYND-type domain-containing protein</fullName>
    </recommendedName>
</protein>
<evidence type="ECO:0000313" key="1">
    <source>
        <dbReference type="EMBL" id="RPD62957.1"/>
    </source>
</evidence>
<keyword evidence="2" id="KW-1185">Reference proteome</keyword>
<accession>A0A5C2SI65</accession>
<evidence type="ECO:0008006" key="3">
    <source>
        <dbReference type="Google" id="ProtNLM"/>
    </source>
</evidence>
<dbReference type="OrthoDB" id="2785376at2759"/>
<evidence type="ECO:0000313" key="2">
    <source>
        <dbReference type="Proteomes" id="UP000313359"/>
    </source>
</evidence>
<organism evidence="1 2">
    <name type="scientific">Lentinus tigrinus ALCF2SS1-6</name>
    <dbReference type="NCBI Taxonomy" id="1328759"/>
    <lineage>
        <taxon>Eukaryota</taxon>
        <taxon>Fungi</taxon>
        <taxon>Dikarya</taxon>
        <taxon>Basidiomycota</taxon>
        <taxon>Agaricomycotina</taxon>
        <taxon>Agaricomycetes</taxon>
        <taxon>Polyporales</taxon>
        <taxon>Polyporaceae</taxon>
        <taxon>Lentinus</taxon>
    </lineage>
</organism>
<dbReference type="AlphaFoldDB" id="A0A5C2SI65"/>
<sequence>MLYCSKEKADWKQHKLICSKTYTGASALTRPPDIKLAERIIANDDIMCHVDGILIKCLDLEHHPENAQKYPVALSCRVELTDAKGAAERISYYIRGEEPPPLPEKLSKLFQIGKAALIPNENVPPTLDETAERQRKTLQEAGLFRP</sequence>
<dbReference type="EMBL" id="ML122257">
    <property type="protein sequence ID" value="RPD62957.1"/>
    <property type="molecule type" value="Genomic_DNA"/>
</dbReference>
<proteinExistence type="predicted"/>